<feature type="domain" description="F-box" evidence="1">
    <location>
        <begin position="28"/>
        <end position="70"/>
    </location>
</feature>
<dbReference type="OrthoDB" id="1267545at2759"/>
<accession>A0A484LPM7</accession>
<reference evidence="2 3" key="1">
    <citation type="submission" date="2018-04" db="EMBL/GenBank/DDBJ databases">
        <authorList>
            <person name="Vogel A."/>
        </authorList>
    </citation>
    <scope>NUCLEOTIDE SEQUENCE [LARGE SCALE GENOMIC DNA]</scope>
</reference>
<evidence type="ECO:0000313" key="3">
    <source>
        <dbReference type="Proteomes" id="UP000595140"/>
    </source>
</evidence>
<name>A0A484LPM7_9ASTE</name>
<dbReference type="Gene3D" id="3.80.10.10">
    <property type="entry name" value="Ribonuclease Inhibitor"/>
    <property type="match status" value="1"/>
</dbReference>
<dbReference type="InterPro" id="IPR032675">
    <property type="entry name" value="LRR_dom_sf"/>
</dbReference>
<dbReference type="InterPro" id="IPR001810">
    <property type="entry name" value="F-box_dom"/>
</dbReference>
<protein>
    <recommendedName>
        <fullName evidence="1">F-box domain-containing protein</fullName>
    </recommendedName>
</protein>
<sequence length="298" mass="34345">MDRSNKFQMKETIGFSKGRGSRSSPNRFLELHEDVIANILRRLGAYEILKNAQRVCLLWRKICKNPSMWCSIDMRHLGFHGHLEAMCRQAVDWSQGQLIELYIDHFATDQLLLYISERSSKLKCLQIRYCNNVGDEGLIQASKNFPLLEELHLFHVKNVYKSIEHIGRMCPLLKSFTLFSFDSRFMSFLCEQEEDDDFEFDFVSLAIARNMTGLCNLRLLGNSMTNYGLEAILDGCPNLESLDVRGCFGVLLHERISGRIAQKVKDFKHPFDMSDARYLEAVNSGSCSSRDVFDLHYG</sequence>
<dbReference type="CDD" id="cd22164">
    <property type="entry name" value="F-box_AtSKIP19-like"/>
    <property type="match status" value="1"/>
</dbReference>
<organism evidence="2 3">
    <name type="scientific">Cuscuta campestris</name>
    <dbReference type="NCBI Taxonomy" id="132261"/>
    <lineage>
        <taxon>Eukaryota</taxon>
        <taxon>Viridiplantae</taxon>
        <taxon>Streptophyta</taxon>
        <taxon>Embryophyta</taxon>
        <taxon>Tracheophyta</taxon>
        <taxon>Spermatophyta</taxon>
        <taxon>Magnoliopsida</taxon>
        <taxon>eudicotyledons</taxon>
        <taxon>Gunneridae</taxon>
        <taxon>Pentapetalae</taxon>
        <taxon>asterids</taxon>
        <taxon>lamiids</taxon>
        <taxon>Solanales</taxon>
        <taxon>Convolvulaceae</taxon>
        <taxon>Cuscuteae</taxon>
        <taxon>Cuscuta</taxon>
        <taxon>Cuscuta subgen. Grammica</taxon>
        <taxon>Cuscuta sect. Cleistogrammica</taxon>
    </lineage>
</organism>
<dbReference type="InterPro" id="IPR001611">
    <property type="entry name" value="Leu-rich_rpt"/>
</dbReference>
<dbReference type="Proteomes" id="UP000595140">
    <property type="component" value="Unassembled WGS sequence"/>
</dbReference>
<evidence type="ECO:0000313" key="2">
    <source>
        <dbReference type="EMBL" id="VFQ78460.1"/>
    </source>
</evidence>
<gene>
    <name evidence="2" type="ORF">CCAM_LOCUS20236</name>
</gene>
<proteinExistence type="predicted"/>
<dbReference type="PANTHER" id="PTHR38926">
    <property type="entry name" value="F-BOX DOMAIN CONTAINING PROTEIN, EXPRESSED"/>
    <property type="match status" value="1"/>
</dbReference>
<dbReference type="Pfam" id="PF13516">
    <property type="entry name" value="LRR_6"/>
    <property type="match status" value="1"/>
</dbReference>
<dbReference type="Gene3D" id="1.20.1280.50">
    <property type="match status" value="1"/>
</dbReference>
<dbReference type="SUPFAM" id="SSF52047">
    <property type="entry name" value="RNI-like"/>
    <property type="match status" value="1"/>
</dbReference>
<dbReference type="AlphaFoldDB" id="A0A484LPM7"/>
<keyword evidence="3" id="KW-1185">Reference proteome</keyword>
<dbReference type="PANTHER" id="PTHR38926:SF82">
    <property type="entry name" value="F-BOX DOMAIN-CONTAINING PROTEIN"/>
    <property type="match status" value="1"/>
</dbReference>
<dbReference type="Pfam" id="PF00646">
    <property type="entry name" value="F-box"/>
    <property type="match status" value="1"/>
</dbReference>
<dbReference type="EMBL" id="OOIL02001799">
    <property type="protein sequence ID" value="VFQ78460.1"/>
    <property type="molecule type" value="Genomic_DNA"/>
</dbReference>
<evidence type="ECO:0000259" key="1">
    <source>
        <dbReference type="Pfam" id="PF00646"/>
    </source>
</evidence>